<dbReference type="RefSeq" id="WP_202835196.1">
    <property type="nucleotide sequence ID" value="NZ_JAETWB010000043.1"/>
</dbReference>
<evidence type="ECO:0000256" key="2">
    <source>
        <dbReference type="SAM" id="SignalP"/>
    </source>
</evidence>
<feature type="signal peptide" evidence="2">
    <location>
        <begin position="1"/>
        <end position="25"/>
    </location>
</feature>
<dbReference type="Gene3D" id="3.60.15.10">
    <property type="entry name" value="Ribonuclease Z/Hydroxyacylglutathione hydrolase-like"/>
    <property type="match status" value="1"/>
</dbReference>
<organism evidence="4 5">
    <name type="scientific">Belnapia arida</name>
    <dbReference type="NCBI Taxonomy" id="2804533"/>
    <lineage>
        <taxon>Bacteria</taxon>
        <taxon>Pseudomonadati</taxon>
        <taxon>Pseudomonadota</taxon>
        <taxon>Alphaproteobacteria</taxon>
        <taxon>Acetobacterales</taxon>
        <taxon>Roseomonadaceae</taxon>
        <taxon>Belnapia</taxon>
    </lineage>
</organism>
<evidence type="ECO:0000313" key="5">
    <source>
        <dbReference type="Proteomes" id="UP000660885"/>
    </source>
</evidence>
<dbReference type="InterPro" id="IPR001279">
    <property type="entry name" value="Metallo-B-lactamas"/>
</dbReference>
<dbReference type="CDD" id="cd16282">
    <property type="entry name" value="metallo-hydrolase-like_MBL-fold"/>
    <property type="match status" value="1"/>
</dbReference>
<feature type="domain" description="Metallo-beta-lactamase" evidence="3">
    <location>
        <begin position="71"/>
        <end position="254"/>
    </location>
</feature>
<dbReference type="InterPro" id="IPR050855">
    <property type="entry name" value="NDM-1-like"/>
</dbReference>
<proteinExistence type="inferred from homology"/>
<protein>
    <submittedName>
        <fullName evidence="4">MBL fold metallo-hydrolase</fullName>
    </submittedName>
</protein>
<keyword evidence="2" id="KW-0732">Signal</keyword>
<evidence type="ECO:0000259" key="3">
    <source>
        <dbReference type="SMART" id="SM00849"/>
    </source>
</evidence>
<gene>
    <name evidence="4" type="ORF">JMJ56_28805</name>
</gene>
<feature type="chain" id="PRO_5045127625" evidence="2">
    <location>
        <begin position="26"/>
        <end position="322"/>
    </location>
</feature>
<dbReference type="PANTHER" id="PTHR42951">
    <property type="entry name" value="METALLO-BETA-LACTAMASE DOMAIN-CONTAINING"/>
    <property type="match status" value="1"/>
</dbReference>
<keyword evidence="5" id="KW-1185">Reference proteome</keyword>
<evidence type="ECO:0000313" key="4">
    <source>
        <dbReference type="EMBL" id="MBL6081984.1"/>
    </source>
</evidence>
<accession>A0ABS1UDG7</accession>
<dbReference type="SMART" id="SM00849">
    <property type="entry name" value="Lactamase_B"/>
    <property type="match status" value="1"/>
</dbReference>
<reference evidence="4 5" key="1">
    <citation type="submission" date="2021-01" db="EMBL/GenBank/DDBJ databases">
        <title>Belnapia mucosa sp. nov. and Belnapia arida sp. nov., isolated from the Tabernas Desert (Almeria, Spain).</title>
        <authorList>
            <person name="Molina-Menor E."/>
            <person name="Vidal-Verdu A."/>
            <person name="Calonge A."/>
            <person name="Satari L."/>
            <person name="Pereto J."/>
            <person name="Porcar M."/>
        </authorList>
    </citation>
    <scope>NUCLEOTIDE SEQUENCE [LARGE SCALE GENOMIC DNA]</scope>
    <source>
        <strain evidence="4 5">T18</strain>
    </source>
</reference>
<dbReference type="SUPFAM" id="SSF56281">
    <property type="entry name" value="Metallo-hydrolase/oxidoreductase"/>
    <property type="match status" value="1"/>
</dbReference>
<dbReference type="EMBL" id="JAETWB010000043">
    <property type="protein sequence ID" value="MBL6081984.1"/>
    <property type="molecule type" value="Genomic_DNA"/>
</dbReference>
<dbReference type="Pfam" id="PF00753">
    <property type="entry name" value="Lactamase_B"/>
    <property type="match status" value="1"/>
</dbReference>
<dbReference type="Proteomes" id="UP000660885">
    <property type="component" value="Unassembled WGS sequence"/>
</dbReference>
<name>A0ABS1UDG7_9PROT</name>
<dbReference type="InterPro" id="IPR036866">
    <property type="entry name" value="RibonucZ/Hydroxyglut_hydro"/>
</dbReference>
<evidence type="ECO:0000256" key="1">
    <source>
        <dbReference type="ARBA" id="ARBA00005250"/>
    </source>
</evidence>
<comment type="caution">
    <text evidence="4">The sequence shown here is derived from an EMBL/GenBank/DDBJ whole genome shotgun (WGS) entry which is preliminary data.</text>
</comment>
<comment type="similarity">
    <text evidence="1">Belongs to the metallo-beta-lactamase superfamily. Class-B beta-lactamase family.</text>
</comment>
<dbReference type="PANTHER" id="PTHR42951:SF4">
    <property type="entry name" value="ACYL-COENZYME A THIOESTERASE MBLAC2"/>
    <property type="match status" value="1"/>
</dbReference>
<sequence length="322" mass="34489">MRSTSRHWITRRGICLCCLSATLTAAGGALTPRQAFAEAQGIVDQIRSAAAAAPIAIHHLRGGVAVLEGSGGNVAVFAGRDGKVMVDAGIEVSRRQMAAALDHLGPSPLTHLVNTHWHFDHASGNQWLCELRPTIVAHENTLKHLRATQRVEDWDHDFAPLPAAALPAEVFATERTLAVRGATLQLRWYGPAHTDSDIAVRFVEADILHAADTYWNGAYPFIDRSTGGSIDGSIRAAEANLAATTDATIVISGHGNPVSDRAGLLAFRDMLVAIRGKIATLKRQGRSLDETIAAKPTADFDAMWGGFVIGPALFTRLVYLDV</sequence>